<feature type="region of interest" description="Disordered" evidence="1">
    <location>
        <begin position="330"/>
        <end position="350"/>
    </location>
</feature>
<dbReference type="Proteomes" id="UP000008392">
    <property type="component" value="Chromosome"/>
</dbReference>
<gene>
    <name evidence="2" type="ordered locus">CFU_1179</name>
</gene>
<feature type="compositionally biased region" description="Basic and acidic residues" evidence="1">
    <location>
        <begin position="269"/>
        <end position="291"/>
    </location>
</feature>
<reference evidence="3" key="6">
    <citation type="submission" date="2011-05" db="EMBL/GenBank/DDBJ databases">
        <title>Complete sequence of Collimonas fungivorans Ter331.</title>
        <authorList>
            <person name="Leveau J.H."/>
        </authorList>
    </citation>
    <scope>NUCLEOTIDE SEQUENCE [LARGE SCALE GENOMIC DNA]</scope>
    <source>
        <strain evidence="3">Ter331</strain>
    </source>
</reference>
<dbReference type="HOGENOM" id="CLU_603712_0_0_4"/>
<feature type="compositionally biased region" description="Basic and acidic residues" evidence="1">
    <location>
        <begin position="138"/>
        <end position="164"/>
    </location>
</feature>
<evidence type="ECO:0000256" key="1">
    <source>
        <dbReference type="SAM" id="MobiDB-lite"/>
    </source>
</evidence>
<feature type="compositionally biased region" description="Basic and acidic residues" evidence="1">
    <location>
        <begin position="211"/>
        <end position="224"/>
    </location>
</feature>
<evidence type="ECO:0000313" key="3">
    <source>
        <dbReference type="Proteomes" id="UP000008392"/>
    </source>
</evidence>
<reference evidence="2 3" key="5">
    <citation type="journal article" date="2011" name="ISME J.">
        <title>Dual transcriptional profiling of a bacterial/fungal confrontation: Collimonas fungivorans versus Aspergillus niger.</title>
        <authorList>
            <person name="Mela F."/>
            <person name="Fritsche K."/>
            <person name="de Boer W."/>
            <person name="van Veen J.A."/>
            <person name="de Graaff L.H."/>
            <person name="van den Berg M."/>
            <person name="Leveau J.H."/>
        </authorList>
    </citation>
    <scope>NUCLEOTIDE SEQUENCE [LARGE SCALE GENOMIC DNA]</scope>
    <source>
        <strain evidence="2 3">Ter331</strain>
    </source>
</reference>
<reference evidence="2 3" key="2">
    <citation type="journal article" date="2006" name="J. Microbiol. Methods">
        <title>Genomic flank-sequencing of plasposon insertion sites for rapid identification of functional genes.</title>
        <authorList>
            <person name="Leveau J.H."/>
            <person name="Gerards S."/>
            <person name="Fritsche K."/>
            <person name="Zondag G."/>
            <person name="van Veen J.A."/>
        </authorList>
    </citation>
    <scope>NUCLEOTIDE SEQUENCE [LARGE SCALE GENOMIC DNA]</scope>
    <source>
        <strain evidence="2 3">Ter331</strain>
    </source>
</reference>
<organism evidence="2 3">
    <name type="scientific">Collimonas fungivorans (strain Ter331)</name>
    <dbReference type="NCBI Taxonomy" id="1005048"/>
    <lineage>
        <taxon>Bacteria</taxon>
        <taxon>Pseudomonadati</taxon>
        <taxon>Pseudomonadota</taxon>
        <taxon>Betaproteobacteria</taxon>
        <taxon>Burkholderiales</taxon>
        <taxon>Oxalobacteraceae</taxon>
        <taxon>Collimonas</taxon>
    </lineage>
</organism>
<accession>G0AJ77</accession>
<dbReference type="KEGG" id="cfu:CFU_1179"/>
<feature type="region of interest" description="Disordered" evidence="1">
    <location>
        <begin position="202"/>
        <end position="224"/>
    </location>
</feature>
<sequence length="453" mass="50990">MALHLVRYLQRKTADRHAEADRQLLGDAGQAGGLAHLALVDLGVGDCVQAGELHGAHAAAQQQHEDDEDMRRIRFQHAKCRHRQRAKQGVIDQHAAEAEFFQHRGRHGLDENRAGCRSAGQQAGLERRQAETQLEQQRQQERQGAHADAEQRAAEDIHAQRRDLQQPQVDQRMRRAEGMPYIRQQADRADRHADQRDIAGHQVPAGAGQAEHQRRTADCRQQEADPVERHGIVAAQVFDIARRQVDAEDADRNIDEEDPAPVEIGSDETAQRRPDHRPQQGRDGQVAERAHQFRLGGGAQDHQPSDRHHHGAAHALQEAGRDKLRQRIRHAAQDRAEHEHADRAAEHGARAEAIRHPAADRDEHRQADQVGSHRQLQCDRAFSHVARHHWQRGGDHGGVHVFHEQGACHDQRGKEDAGDGHEGRRMGWVGTKAGPACLKEHNYSVLDYPLPFR</sequence>
<proteinExistence type="predicted"/>
<reference evidence="2 3" key="1">
    <citation type="journal article" date="2004" name="Environ. Microbiol.">
        <title>Phylogeny-function analysis of (meta)genomic libraries: screening for expression of ribosomal RNA genes by large-insert library fluorescent in situ hybridization (LIL-FISH).</title>
        <authorList>
            <person name="Leveau J.H."/>
            <person name="Gerards S."/>
            <person name="de Boer W."/>
            <person name="van Veen J.A."/>
        </authorList>
    </citation>
    <scope>NUCLEOTIDE SEQUENCE [LARGE SCALE GENOMIC DNA]</scope>
    <source>
        <strain evidence="2 3">Ter331</strain>
    </source>
</reference>
<reference evidence="2 3" key="4">
    <citation type="journal article" date="2010" name="Environ. Microbiol.">
        <title>The bacterial genus Collimonas: mycophagy, weathering and other adaptive solutions to life in oligotrophic soil environments.</title>
        <authorList>
            <person name="Leveau J.H."/>
            <person name="Uroz S."/>
            <person name="de Boer W."/>
        </authorList>
    </citation>
    <scope>NUCLEOTIDE SEQUENCE [LARGE SCALE GENOMIC DNA]</scope>
    <source>
        <strain evidence="2 3">Ter331</strain>
    </source>
</reference>
<feature type="region of interest" description="Disordered" evidence="1">
    <location>
        <begin position="247"/>
        <end position="318"/>
    </location>
</feature>
<protein>
    <submittedName>
        <fullName evidence="2">Uncharacterized protein</fullName>
    </submittedName>
</protein>
<dbReference type="AlphaFoldDB" id="G0AJ77"/>
<name>G0AJ77_COLFT</name>
<dbReference type="EMBL" id="CP002745">
    <property type="protein sequence ID" value="AEK61011.1"/>
    <property type="molecule type" value="Genomic_DNA"/>
</dbReference>
<feature type="compositionally biased region" description="Basic and acidic residues" evidence="1">
    <location>
        <begin position="104"/>
        <end position="114"/>
    </location>
</feature>
<evidence type="ECO:0000313" key="2">
    <source>
        <dbReference type="EMBL" id="AEK61011.1"/>
    </source>
</evidence>
<reference evidence="2 3" key="3">
    <citation type="journal article" date="2008" name="FEMS Microbiol. Ecol.">
        <title>Identification and characterization of genes underlying chitinolysis in Collimonas fungivorans Ter331.</title>
        <authorList>
            <person name="Fritsche K."/>
            <person name="de Boer W."/>
            <person name="Gerards S."/>
            <person name="van den Berg M."/>
            <person name="van Veen J.A."/>
            <person name="Leveau J.H."/>
        </authorList>
    </citation>
    <scope>NUCLEOTIDE SEQUENCE [LARGE SCALE GENOMIC DNA]</scope>
    <source>
        <strain evidence="2 3">Ter331</strain>
    </source>
</reference>
<feature type="region of interest" description="Disordered" evidence="1">
    <location>
        <begin position="104"/>
        <end position="175"/>
    </location>
</feature>
<keyword evidence="3" id="KW-1185">Reference proteome</keyword>